<dbReference type="SUPFAM" id="SSF50249">
    <property type="entry name" value="Nucleic acid-binding proteins"/>
    <property type="match status" value="1"/>
</dbReference>
<dbReference type="Proteomes" id="UP000197156">
    <property type="component" value="Chromosome"/>
</dbReference>
<dbReference type="InterPro" id="IPR041048">
    <property type="entry name" value="RuvB-like_C"/>
</dbReference>
<dbReference type="FunFam" id="2.40.50.360:FF:000001">
    <property type="entry name" value="RuvB-like helicase"/>
    <property type="match status" value="1"/>
</dbReference>
<dbReference type="GO" id="GO:0005524">
    <property type="term" value="F:ATP binding"/>
    <property type="evidence" value="ECO:0007669"/>
    <property type="project" value="UniProtKB-KW"/>
</dbReference>
<dbReference type="InterPro" id="IPR003593">
    <property type="entry name" value="AAA+_ATPase"/>
</dbReference>
<evidence type="ECO:0000256" key="5">
    <source>
        <dbReference type="ARBA" id="ARBA00022806"/>
    </source>
</evidence>
<dbReference type="EMBL" id="CP014854">
    <property type="protein sequence ID" value="ASI99694.1"/>
    <property type="molecule type" value="Genomic_DNA"/>
</dbReference>
<dbReference type="CDD" id="cd00009">
    <property type="entry name" value="AAA"/>
    <property type="match status" value="1"/>
</dbReference>
<evidence type="ECO:0000313" key="8">
    <source>
        <dbReference type="EMBL" id="ASI99694.1"/>
    </source>
</evidence>
<proteinExistence type="inferred from homology"/>
<dbReference type="GO" id="GO:0016787">
    <property type="term" value="F:hydrolase activity"/>
    <property type="evidence" value="ECO:0007669"/>
    <property type="project" value="UniProtKB-KW"/>
</dbReference>
<evidence type="ECO:0000256" key="1">
    <source>
        <dbReference type="ARBA" id="ARBA00007519"/>
    </source>
</evidence>
<name>A0A218P416_THECE</name>
<dbReference type="Pfam" id="PF17856">
    <property type="entry name" value="TIP49_C"/>
    <property type="match status" value="1"/>
</dbReference>
<keyword evidence="4" id="KW-0378">Hydrolase</keyword>
<dbReference type="InterPro" id="IPR012340">
    <property type="entry name" value="NA-bd_OB-fold"/>
</dbReference>
<evidence type="ECO:0000256" key="2">
    <source>
        <dbReference type="ARBA" id="ARBA00012551"/>
    </source>
</evidence>
<dbReference type="InterPro" id="IPR027417">
    <property type="entry name" value="P-loop_NTPase"/>
</dbReference>
<dbReference type="InterPro" id="IPR027238">
    <property type="entry name" value="RuvB-like"/>
</dbReference>
<evidence type="ECO:0000256" key="3">
    <source>
        <dbReference type="ARBA" id="ARBA00022741"/>
    </source>
</evidence>
<dbReference type="KEGG" id="tce:A3L02_09040"/>
<protein>
    <recommendedName>
        <fullName evidence="2">DNA helicase</fullName>
        <ecNumber evidence="2">3.6.4.12</ecNumber>
    </recommendedName>
</protein>
<comment type="similarity">
    <text evidence="1">Belongs to the RuvB family.</text>
</comment>
<dbReference type="InterPro" id="IPR010339">
    <property type="entry name" value="TIP49_P-loop"/>
</dbReference>
<dbReference type="SUPFAM" id="SSF52540">
    <property type="entry name" value="P-loop containing nucleoside triphosphate hydrolases"/>
    <property type="match status" value="1"/>
</dbReference>
<keyword evidence="3" id="KW-0547">Nucleotide-binding</keyword>
<feature type="domain" description="AAA+ ATPase" evidence="7">
    <location>
        <begin position="62"/>
        <end position="353"/>
    </location>
</feature>
<dbReference type="GeneID" id="33324907"/>
<dbReference type="SMART" id="SM00382">
    <property type="entry name" value="AAA"/>
    <property type="match status" value="1"/>
</dbReference>
<keyword evidence="9" id="KW-1185">Reference proteome</keyword>
<evidence type="ECO:0000256" key="6">
    <source>
        <dbReference type="ARBA" id="ARBA00022840"/>
    </source>
</evidence>
<dbReference type="EC" id="3.6.4.12" evidence="2"/>
<gene>
    <name evidence="8" type="ORF">A3L02_09040</name>
</gene>
<dbReference type="RefSeq" id="WP_088863612.1">
    <property type="nucleotide sequence ID" value="NZ_CP014854.1"/>
</dbReference>
<dbReference type="InterPro" id="IPR042487">
    <property type="entry name" value="RuvBL1/2_DNA/RNA_bd_dom"/>
</dbReference>
<sequence>MPLVEEVATRRFERIGMHSHIKGLGLDENGKARFMADGMVGQVKAREAAGIAVELIKRGKLAGKGILLVGPTGSGKTAIAMGIARELGEDVPFVQIAGSEIYSTEVKKTEFLKEALRKAIGVRISEERKVYEGEVRKIEINRTRHPFNPYVEVPESVVITLRTKDDEKTVRAGREIAQQLLEMGIEEGDVIGIDAETGRISKIGTTKEEEGLFFKRRVELPSGPVLKIKEFTYTVTLHDLDVANARGNIFGLLFSMGREIDDEIRARVDETVKQWIEEGKASLVPGVLFIDEVHMLDIEAFSFLARAMEGDLAPILILATNRGRTKIRGTDIEAPHGIPIDMLDRLLIINTEPYRKEEIREIVKIRAREEKIEVDEEAVEYLAELGEKTSLRYAVQLLAPASVLAKGGKVEKEHVEKAKEYFADLNRSMEFVEKLEGMLS</sequence>
<dbReference type="Gene3D" id="1.10.8.60">
    <property type="match status" value="1"/>
</dbReference>
<evidence type="ECO:0000313" key="9">
    <source>
        <dbReference type="Proteomes" id="UP000197156"/>
    </source>
</evidence>
<dbReference type="Pfam" id="PF06068">
    <property type="entry name" value="TIP49"/>
    <property type="match status" value="1"/>
</dbReference>
<dbReference type="AlphaFoldDB" id="A0A218P416"/>
<dbReference type="OrthoDB" id="45425at2157"/>
<dbReference type="Gene3D" id="3.40.50.300">
    <property type="entry name" value="P-loop containing nucleotide triphosphate hydrolases"/>
    <property type="match status" value="1"/>
</dbReference>
<organism evidence="8 9">
    <name type="scientific">Thermococcus celer Vu 13 = JCM 8558</name>
    <dbReference type="NCBI Taxonomy" id="1293037"/>
    <lineage>
        <taxon>Archaea</taxon>
        <taxon>Methanobacteriati</taxon>
        <taxon>Methanobacteriota</taxon>
        <taxon>Thermococci</taxon>
        <taxon>Thermococcales</taxon>
        <taxon>Thermococcaceae</taxon>
        <taxon>Thermococcus</taxon>
    </lineage>
</organism>
<dbReference type="FunFam" id="1.10.8.60:FF:000010">
    <property type="entry name" value="RuvB-like helicase"/>
    <property type="match status" value="1"/>
</dbReference>
<evidence type="ECO:0000256" key="4">
    <source>
        <dbReference type="ARBA" id="ARBA00022801"/>
    </source>
</evidence>
<reference evidence="8 9" key="1">
    <citation type="submission" date="2016-03" db="EMBL/GenBank/DDBJ databases">
        <title>Complete genome sequence of Thermococcus celer.</title>
        <authorList>
            <person name="Oger P.M."/>
        </authorList>
    </citation>
    <scope>NUCLEOTIDE SEQUENCE [LARGE SCALE GENOMIC DNA]</scope>
    <source>
        <strain evidence="8 9">Vu 13</strain>
    </source>
</reference>
<evidence type="ECO:0000259" key="7">
    <source>
        <dbReference type="SMART" id="SM00382"/>
    </source>
</evidence>
<keyword evidence="6" id="KW-0067">ATP-binding</keyword>
<accession>A0A218P416</accession>
<dbReference type="GO" id="GO:0003678">
    <property type="term" value="F:DNA helicase activity"/>
    <property type="evidence" value="ECO:0007669"/>
    <property type="project" value="UniProtKB-EC"/>
</dbReference>
<keyword evidence="5" id="KW-0347">Helicase</keyword>
<dbReference type="Gene3D" id="2.40.50.360">
    <property type="entry name" value="RuvB-like helicase, domain II"/>
    <property type="match status" value="1"/>
</dbReference>
<dbReference type="PANTHER" id="PTHR11093">
    <property type="entry name" value="RUVB-RELATED REPTIN AND PONTIN"/>
    <property type="match status" value="1"/>
</dbReference>